<feature type="transmembrane region" description="Helical" evidence="13">
    <location>
        <begin position="5311"/>
        <end position="5327"/>
    </location>
</feature>
<feature type="transmembrane region" description="Helical" evidence="13">
    <location>
        <begin position="3124"/>
        <end position="3144"/>
    </location>
</feature>
<feature type="transmembrane region" description="Helical" evidence="13">
    <location>
        <begin position="5836"/>
        <end position="5857"/>
    </location>
</feature>
<dbReference type="GO" id="GO:0005886">
    <property type="term" value="C:plasma membrane"/>
    <property type="evidence" value="ECO:0007669"/>
    <property type="project" value="UniProtKB-SubCell"/>
</dbReference>
<feature type="transmembrane region" description="Helical" evidence="13">
    <location>
        <begin position="6113"/>
        <end position="6135"/>
    </location>
</feature>
<feature type="transmembrane region" description="Helical" evidence="13">
    <location>
        <begin position="2751"/>
        <end position="2769"/>
    </location>
</feature>
<evidence type="ECO:0000313" key="16">
    <source>
        <dbReference type="Proteomes" id="UP001174136"/>
    </source>
</evidence>
<feature type="transmembrane region" description="Helical" evidence="13">
    <location>
        <begin position="4619"/>
        <end position="4641"/>
    </location>
</feature>
<feature type="transmembrane region" description="Helical" evidence="13">
    <location>
        <begin position="5408"/>
        <end position="5427"/>
    </location>
</feature>
<keyword evidence="16" id="KW-1185">Reference proteome</keyword>
<feature type="transmembrane region" description="Helical" evidence="13">
    <location>
        <begin position="827"/>
        <end position="848"/>
    </location>
</feature>
<evidence type="ECO:0000256" key="10">
    <source>
        <dbReference type="ARBA" id="ARBA00023170"/>
    </source>
</evidence>
<sequence length="6399" mass="730167">MYCYYISTRYTDFQFIVSANVIIILVISRERSLHQPMFLRDLLHETHLISRPGCFSQIYVIYTYVSYEFTILSMMAYDRYVAVCKPLHYHSTMTSKMVSKLALFAWTYPAFSIGICVYFSIRLPMCGSKIPKVFCANWPVVKLSCVNTFINNLVGMIVTTTTILIPLFFVLYTYLQILLICRKRSAEFKGKVFQSCLPHIVTFFNYSVTIFCDVTLSRFDFEELNPILAVILSLEFVVIPPILNPLMYGLKLPEIKRVILRLLFIVSANVIIILVISRERSLHQPMFVRDLLHETHLISRPGCFSQIYVIYTYASYEFTILSMMAYDRYVAVCKPLHYHSTMTSKMVSKLALFAWIYPAFSVGTCVYFSIRLPLCGSKIPKVFCANWPVVKLSCVDTFINNLVGMLLTATTICIPLLFVLYTYLQILLICRKRSAEFKGKVFQSCLPHIVTFFNYSVTIFCDITLSRYNLEELNPILAVILSLEFVVIPPILNPLMYGLKLPEMKRVILRLFVIVSANVIIILVISRERSLHQPMYVLIACLSVNSLYGSAGFFPRFLRDLLHETHLISRPGCFSQIYVIYTYASYEFTILSMMAYDRYVAVCKPLHYHSTMTSKMVSKLALFAWIYPAFSVGTVIYFSIRLPLCGSKIPKVFCANWPVVKLSCVNTFINNLVGMLLSITTAFIPLLFVLYTYLQILLICRKRSAKFKGKVFQSCLPHIVTFFNYSVTIFCDVTLSRFDFEELNPILAVILSLEFVVIPPILNPLMYGLKLPEMKRVILRLLFIVSANVIIILVISRERSLHQPMFLRDLLHETHLISRPGCFSQMYVIYTYASYEFTILSMMAYDRYVAVCKPLHYHSTMTSKMVSKLALFAWIYPAFSIGTCVYFSIRLPMCGSKIPKVFCANWPVVKLSCVNTFINNLAGMIVTTTTILIPLLFVLYTYLQILLICRKRSAEFKGKVFQSCLPHIVTFFNYSVTVFCDVTLSRYNLEELNPIIAVILSLEFVVIPPILNPLMYGLKLPEMKRVILRLLFIVSANVIIILVISRERSLHQPMFLRDLLHETHLISRPGCFSQIYVIYTYVSYEFTILSMMAYDRYVAVCKPLHYHSTMTSKMVSKLALFAWIYPAFSVGTCVYFSIRLPLCGSKIPKVFCANWPVVKLSCVNTFINNLVGMIVSTTTAFIPLLFVLYTYLQILLICRKRSAEFKGKVFQSCLPHIVTFFNYSITVFCDIILSRFDLQELNPIGLLAVILSLEFVVIPPILNPIISGPFHFNLTMFGHIGYYRYPVFVFCFLLYSVIVSANVIIILVISRERSLHQPMYVLIACLSVNSLYGSAGFFPRFLRDLLHETHLISRPGCFSQIYVIYTYASYEFTVLSMMAYDRYVAVCKPLHYHSTMTSKMVSKLSLFAWIYPAFSIGTVIFFSIRLPMCGSKIPKVYCANWPVVKLSCVNTFINNLVGMIVTSTTIIIPLLFVLYTYLQILLICRKRSAEFKGKVFQSCLPHIVTFFNYSVTIFCDVTLSRYNLEELNPILAVILSLEFVVIPQILNPLISGPFHFNLTMFGHIGYYRYPAFVFCFLLYSVIVSANVIIILVISRERSLHQPMYVLIACLSVNSLYGSAGFFPRFLRDLLHETHLISRPGCFSQIYVIYTYGSYEFTILSMMAYDRYVAVCKPLHYHSTMTSKMVSKLALFAWIYPAFSIGTVIYFSIRLPLCGSKIPKVFCANWPVVKLSCVNTFINNLVGMIVSTTTAFIPLLFVLYTYLQILLICRKRSAEFKGKVFQSCLPHIVTFFNYSITVFCDVILSRFDLQELNPIGLLAVILSLEFVVIPPILNPIMYGLKLPEIKRLILKLLLGPFGNIGYYRYPAFFFSFLLYSVIVSANVIIILVISRERSLHQPMYVLIACLSVNSLYGSAGFFPRFLIDLLSDTHAISLPACFTQIWFIYTYATFELTIMSAIAYDRYVAVCHPLHYHNKMTANMVFKLVASAYIYPICVLSPSAFLSFTLPLCGNNIPKVFCANWLVVKLSCVTTFINNLVGLLLSATIFVPLCFVLYTYLRILLICRTGTSEFRVKVLQSCLPHIATFANYAVSMFCDVILSRFNIEEVSPFAAIVISLEFVVIPPIVNPLMYGIKLQEIKTGINETAQNRVVLFSLTLLCYLVILMVNISLVLTIILDQNLHQPMYIFLCNLCLNALYGTAGFYPKFLLDLISSYHVISYAGCLLQGFVIYSSVCIDFSILALMSYDRYVAICRPLDYQRVMTKRVVAFLASLSWVIPLGVILMSKIEASTLSLCGSHIDKLYCANWLMVKLACSSVTVSSGISYFTIALYLCHFIFIFLSYMYLIRTCVRSIEVRGKFMQTCVPHLLALLNVTTALLFDVMFMRFSSSDLSQSVRNFLSIEFLIVPPIVNPLIYGFKLTQIRHRILRFVVLGPKSEWSEEETTIDHVIIMDNTSVITMLTLSGLSEATTNRMVVFSLTLLCYLVILMVNISLVLTIILDQNLHQPMYIFLCNLCLNALYGTAGFYPKFLLDLLYSRHVISFGACVVQSLVIYSSVCVEYSILALMAYDRYAAICRPLEYHSLMKKQNVCLFTCFSWVIPILNVLVAMIKTSTLKLCGSHIDKLYCASWLIVKIACSPGLTNAILAYISISIYFLHFVYIFMSYIYLIRTCVKSIESRGKFMQTCLPHLLTLLNVSVAVLFDLMFMRFGSADMSPIIKHALSIEFLIIPPIINPLIYGFILTNILKEWSEEETTIDHVIIMDNTSVITMLTLSGLSEATTNRMVLFSLTLLCYLVILMVNISLVLTIILDKNLHQPMYIFLCNLCLNALYGTAGFYPKFLLDLLYSRHVISFGACVVQSLVIYSSVCVEYSILALMAYDRYAAICRPLEYHSLMKKQKVCLFTCFSWVIPILNVLVLIIKTSTLKLCGSHIDKLYCANWLLVKIACSPGLTNTVLAYITIIIYFLHFVYIFMSYIYLIRTCVKSIESRGKFMQTCLPHLLTLLNVTVAVLFDLMFMRFGSADMSPIIKNALSIEFLIIPPIINPLIYGFILTKILKEWSEEETTIDHVITMDNTSVITMLTLSGLSEATTNRMVLFSLTLLCYLVILMVNISLLLTIILDQNLHQPMYIFLCNLCLNALYGTAGFYPKFLLDLLYSRHVISFGACVVQSLVIYSSVCVEYSILALMAYDRYAAICRPLEYHSLMKQQKVCLFTCFSWVIPILIVLVSIIKTSTLKLCGSHINKLYCANWLIVKITCSPGLTNTVLAYITIIIYFLHFVYIFMSYIYLIRTCVKSIESRGKFMQTCLPHLLTLLNVTVAVLFDLMFMRFGSADMSPIIKNALSIEFLIIPPIINPLIYGFILTKILKEWSEEETTIDHVMIMDNTSVIIMLTLSGLSEATTNRMVLFSLTLLCYLVILMVNISLVLTIILDQNLHQPMYIFLCNLCLNALYGTAGFYPKFLLDLLYSRHVISFGACVVQSLVIYSSVCVEYSILALMAYDRYAAICRPLEYHSLMKKQNVCLFTCFSWVIPILIVLFGLIKTSTLKLCGSHIDKLYCASWLLVKIACSPGLTNAILGYITIIIYFLHFVYILMSYVYLMRACIKSIESRGKFMRTCLPHLLTLLNVSMAVLFDLMFMRFGSADISPRIKDALSIEFLIIPPITNPLIYVKEWSEEETTIDHVMIMDNTSVITMLTLSGLSEATTNRMVLFSLTLLCYLVILMVNISLVLTIILDQNLHQPMYIFLCNLCLNALYGTAGFYPKFLLDLLYSRHVISFGACVVQSLVIYSSVCVEYSILALMAYDRYAAICRPLEYHSLMKKQNVCLFTCFSWVIPILNVLVAMIKTSTLKLCGSHIDKLYCASWLIVKIACSPGLTNAILPYISIGIYFLHFVYIFMSYIYLIRTCVKSIESRGKFMQTCLPHLLTLLNVSVAVLFDLMFMRFGSADMSPIIKNALSIEFLIIPPIINPLIYVKEWSEEETTIDHVMIMDNTSVITMLTLSGLSEATTNRMVLFSLTLLCYLVILMVNISLVLTIILDQNLHQPMYIFLCNLCLNALYGTAGFYPKFLLDLLYSRHVISFGACVVQSLVIYSSVCVEYSILALMAYDRYAAICRPLEYHSLMKKQNVCLFTCFSWVIPILIVLFGLIKTSTLKLCGSHINKLYCASWLLVKIACSPGLTNAILGYITIIIYFLHFLYIFMSYVYLMRTCIKSIESRGKFMQTCLPHLLTLLNVTVAVLFDLMFMRFGSADISPRIKDALSIEFLIIPPITNPLIYGFILTKILKEWSEEETTIDHVMIMDNNSVITMLTLSGLSEATTNRMVLFSLTLLCYFVILMVNITLVLTIILDQNLHQPMYIFLCNLCLNALYGTAGFYPKFLLDLLYSRHVISFGACVVQSLVIYSSVCVEYSILALMAYDRYAAICRPLEYHSLMKKQNVCLFTCFSWVIPILNVLFLIIKTSTLKLCGSHIDKLYCASWLIVKIACSPGLTNTVLAYITIIIYFLHFVYIFMSYIYLIRTCVKSIESRGKFMQTCLPHLLTLLNVSVAVLFDLMFMRFGSADMSPIIKNALSLEFLIIPPIINPLIYVKEWSEEETTIDHVIIMDNTSVITMLTLSGLNEVITNRMVVFSLTLLCYLVILMVNISLVLTIILDQKLHQPMYIFLCNLCLNALYGTAGFYPKFLLDLLYSRHVISFGACVVQSLVIYSSVCVEYSILALMAYDRYAAICRPLEYHSLMKKQNVCLFTCFSWVIPILNVLVFNIKTSTLKLCGSHIDKLYCASWLIVEMACSPGLTNAVIAYIIIIIYFLHFVYIFMSYIYLIRTCVKSIESRGKFMQTCLPHLLTLLNLTVAVLFDMMFMRFGSADMSPIIKHALSIEFLIIPPIINPLIYVKEWSEEETTIDHVITMDNTSVITMLTLSGLSEATTNRMVLFSLTLLCYLVILMVNISLVLTIILDQNLHQPMYIFLCNLCLNALYGTAGFYPKFLLDLLYSRHVISFGACVVQSLVIYSSVCVEYSILALMAYDRYAAICRPLEYHSLMKKQNVCLFTCFSWVIPILNVLVSIIKTSTLKLCGSHINKLYCASWLIVKITCSPGLTNTVLAYITIIIYILHFVYICMSYIYLIRTCVNSIESRGKFMQTCLPHLLTLLNVSVAVLFDLMFMRFGSADMSPRIKNALSLEFLIIPPIINPLIYGLNYNMEQKMALFSLTFLWYVIILFVNVSLIVIIIMDKHLHEPMYIFLCNLCINGLYGTAGFYPKFLWDLLTSHVISYAQCMLQGFVVHSSSCGDLSMLALMAYDRYVAICRPLVYHSVMTKQKVSVFVFFSWFIPLYAMMMNSVSLIGLPLCGSHINRLYCVNWMIVRLSCSTPKVTQILGYINILFYFGHAVFIIWSYIYLIKTCLSSKDKMGRFMQTCMPHLMSVLIFGFALTLDVLYMRFGSKTLSQSLMNFMSMEILLIPPLMNPLIYGFKLTKIRNRIFSFFPASRRNEGCQVHTLKPGLNYNMEQKIALFSFALLWYVTILFINISVIVIIIIDKHLHEPMYIFLCNLCINGLYGTAGFYPKFLWDLLTSHVISYAQCMLQGFVVHSSSCGDLSMLALMAYDRYVAICRPLVYHSVMTKQRVSIFVFFSWFIPLYAMFMNSVSLVGIPLCGSQINRLYCINWMIVRLACSAPKANNIIGYINTGIFLGHAVFIIWSYVYLLKKCLVSKDKMGKFMQTCMPHLISLISFSAAFMLDVFYMRFGSGVLSQSLMNFMSMEILLVPPLLNPLIYGFKLTKIRRRILSFFPASRINEECQVHTLKPGLNYNMEQKMALFSLTLLWYVTILFINISVIVIIIIDKHLHEPMYIFLCNLCINGLYGTAGFYPKFLWDLLTSHVISYAQCMLQGFVVHSSNCGDLSMLALMAYDRYVAICRPLVYHSVMTKQKVSVFVFFSWFIPLYAMMMNSVSLIGLPLCGSHINRLYCVNWMIVRLTCSTPKVNQILGYINIIFYFGHAVFIVWSYIYLIKTCLASKDKMGRFMQTCMPHLISLISFSAAFMLDVFYMRFGSGVLSQSLMNFMSMEILLVPPLLNPLIYGFKLTKIRRRILSFFPASRSSEECQVDTLKPVLSLSGLNETTNYRVVLFAATLLCYGLILTINVSLILTIALDKSLYEPMYILLCCLCINGLYGTAGFYPKFLLDLLSPSHVISYGGCLLQAFVMYSFACGDLSMLSVMAYDRYLAICRPLRYHSVMNKHRLSQLVCFSWLTPFSVIGVNIILTSRLTLCAAKIQRLYCVNWVVVMLACPRSSTAVHGAVAYAAILVYVLHGVLIVWSYMYLVRTCRGSMESRRKFMQTCVPHLACLLTFLATIVFDVMYMRFGSRNIPQALQNFIAVEFLVIPPIMNPLIYGFKLTKVRNKILYHLHINRK</sequence>
<feature type="transmembrane region" description="Helical" evidence="13">
    <location>
        <begin position="5806"/>
        <end position="5830"/>
    </location>
</feature>
<feature type="transmembrane region" description="Helical" evidence="13">
    <location>
        <begin position="101"/>
        <end position="121"/>
    </location>
</feature>
<dbReference type="Pfam" id="PF13853">
    <property type="entry name" value="7tm_4"/>
    <property type="match status" value="21"/>
</dbReference>
<dbReference type="SUPFAM" id="SSF81321">
    <property type="entry name" value="Family A G protein-coupled receptor-like"/>
    <property type="match status" value="22"/>
</dbReference>
<dbReference type="InterPro" id="IPR000276">
    <property type="entry name" value="GPCR_Rhodpsn"/>
</dbReference>
<keyword evidence="8 13" id="KW-0472">Membrane</keyword>
<feature type="transmembrane region" description="Helical" evidence="13">
    <location>
        <begin position="1244"/>
        <end position="1262"/>
    </location>
</feature>
<accession>A0AA47MGD0</accession>
<keyword evidence="11" id="KW-0325">Glycoprotein</keyword>
<feature type="domain" description="G-protein coupled receptors family 1 profile" evidence="14">
    <location>
        <begin position="992"/>
        <end position="1267"/>
    </location>
</feature>
<feature type="domain" description="G-protein coupled receptors family 1 profile" evidence="14">
    <location>
        <begin position="4635"/>
        <end position="4883"/>
    </location>
</feature>
<feature type="transmembrane region" description="Helical" evidence="13">
    <location>
        <begin position="4316"/>
        <end position="4338"/>
    </location>
</feature>
<evidence type="ECO:0000313" key="15">
    <source>
        <dbReference type="EMBL" id="KAK0139659.1"/>
    </source>
</evidence>
<feature type="transmembrane region" description="Helical" evidence="13">
    <location>
        <begin position="2996"/>
        <end position="3015"/>
    </location>
</feature>
<dbReference type="PRINTS" id="PR00245">
    <property type="entry name" value="OLFACTORYR"/>
</dbReference>
<feature type="domain" description="G-protein coupled receptors family 1 profile" evidence="14">
    <location>
        <begin position="5516"/>
        <end position="5763"/>
    </location>
</feature>
<keyword evidence="7" id="KW-0297">G-protein coupled receptor</keyword>
<feature type="transmembrane region" description="Helical" evidence="13">
    <location>
        <begin position="5974"/>
        <end position="5998"/>
    </location>
</feature>
<feature type="transmembrane region" description="Helical" evidence="13">
    <location>
        <begin position="2322"/>
        <end position="2343"/>
    </location>
</feature>
<feature type="transmembrane region" description="Helical" evidence="13">
    <location>
        <begin position="2686"/>
        <end position="2705"/>
    </location>
</feature>
<feature type="transmembrane region" description="Helical" evidence="13">
    <location>
        <begin position="4790"/>
        <end position="4814"/>
    </location>
</feature>
<feature type="transmembrane region" description="Helical" evidence="13">
    <location>
        <begin position="445"/>
        <end position="465"/>
    </location>
</feature>
<feature type="transmembrane region" description="Helical" evidence="13">
    <location>
        <begin position="2781"/>
        <end position="2802"/>
    </location>
</feature>
<feature type="domain" description="G-protein coupled receptors family 1 profile" evidence="14">
    <location>
        <begin position="1301"/>
        <end position="1551"/>
    </location>
</feature>
<dbReference type="PROSITE" id="PS00237">
    <property type="entry name" value="G_PROTEIN_RECEP_F1_1"/>
    <property type="match status" value="18"/>
</dbReference>
<feature type="transmembrane region" description="Helical" evidence="13">
    <location>
        <begin position="4922"/>
        <end position="4944"/>
    </location>
</feature>
<feature type="transmembrane region" description="Helical" evidence="13">
    <location>
        <begin position="4653"/>
        <end position="4673"/>
    </location>
</feature>
<feature type="transmembrane region" description="Helical" evidence="13">
    <location>
        <begin position="1941"/>
        <end position="1959"/>
    </location>
</feature>
<feature type="transmembrane region" description="Helical" evidence="13">
    <location>
        <begin position="5670"/>
        <end position="5694"/>
    </location>
</feature>
<feature type="transmembrane region" description="Helical" evidence="13">
    <location>
        <begin position="3769"/>
        <end position="3798"/>
    </location>
</feature>
<feature type="domain" description="G-protein coupled receptors family 1 profile" evidence="14">
    <location>
        <begin position="2486"/>
        <end position="2734"/>
    </location>
</feature>
<dbReference type="Pfam" id="PF00001">
    <property type="entry name" value="7tm_1"/>
    <property type="match status" value="1"/>
</dbReference>
<feature type="transmembrane region" description="Helical" evidence="13">
    <location>
        <begin position="4382"/>
        <end position="4411"/>
    </location>
</feature>
<feature type="transmembrane region" description="Helical" evidence="13">
    <location>
        <begin position="1900"/>
        <end position="1921"/>
    </location>
</feature>
<evidence type="ECO:0000256" key="6">
    <source>
        <dbReference type="ARBA" id="ARBA00022989"/>
    </source>
</evidence>
<dbReference type="PANTHER" id="PTHR26451">
    <property type="entry name" value="G_PROTEIN_RECEP_F1_2 DOMAIN-CONTAINING PROTEIN"/>
    <property type="match status" value="1"/>
</dbReference>
<feature type="domain" description="G-protein coupled receptors family 1 profile" evidence="14">
    <location>
        <begin position="6129"/>
        <end position="6379"/>
    </location>
</feature>
<keyword evidence="12" id="KW-0807">Transducer</keyword>
<feature type="transmembrane region" description="Helical" evidence="13">
    <location>
        <begin position="2641"/>
        <end position="2665"/>
    </location>
</feature>
<evidence type="ECO:0000256" key="9">
    <source>
        <dbReference type="ARBA" id="ARBA00023157"/>
    </source>
</evidence>
<feature type="transmembrane region" description="Helical" evidence="13">
    <location>
        <begin position="537"/>
        <end position="558"/>
    </location>
</feature>
<keyword evidence="9" id="KW-1015">Disulfide bond</keyword>
<feature type="transmembrane region" description="Helical" evidence="13">
    <location>
        <begin position="3737"/>
        <end position="3757"/>
    </location>
</feature>
<feature type="transmembrane region" description="Helical" evidence="13">
    <location>
        <begin position="4432"/>
        <end position="4452"/>
    </location>
</feature>
<keyword evidence="2" id="KW-1003">Cell membrane</keyword>
<feature type="transmembrane region" description="Helical" evidence="13">
    <location>
        <begin position="4177"/>
        <end position="4200"/>
    </location>
</feature>
<feature type="transmembrane region" description="Helical" evidence="13">
    <location>
        <begin position="507"/>
        <end position="525"/>
    </location>
</feature>
<feature type="domain" description="G-protein coupled receptors family 1 profile" evidence="14">
    <location>
        <begin position="4938"/>
        <end position="5186"/>
    </location>
</feature>
<feature type="transmembrane region" description="Helical" evidence="13">
    <location>
        <begin position="3703"/>
        <end position="3725"/>
    </location>
</feature>
<feature type="transmembrane region" description="Helical" evidence="13">
    <location>
        <begin position="4532"/>
        <end position="4551"/>
    </location>
</feature>
<evidence type="ECO:0000256" key="12">
    <source>
        <dbReference type="ARBA" id="ARBA00023224"/>
    </source>
</evidence>
<feature type="transmembrane region" description="Helical" evidence="13">
    <location>
        <begin position="3306"/>
        <end position="3325"/>
    </location>
</feature>
<feature type="transmembrane region" description="Helical" evidence="13">
    <location>
        <begin position="2951"/>
        <end position="2975"/>
    </location>
</feature>
<feature type="transmembrane region" description="Helical" evidence="13">
    <location>
        <begin position="4487"/>
        <end position="4511"/>
    </location>
</feature>
<feature type="transmembrane region" description="Helical" evidence="13">
    <location>
        <begin position="5439"/>
        <end position="5459"/>
    </location>
</feature>
<feature type="transmembrane region" description="Helical" evidence="13">
    <location>
        <begin position="477"/>
        <end position="495"/>
    </location>
</feature>
<evidence type="ECO:0000256" key="3">
    <source>
        <dbReference type="ARBA" id="ARBA00022606"/>
    </source>
</evidence>
<feature type="domain" description="G-protein coupled receptors family 1 profile" evidence="14">
    <location>
        <begin position="3719"/>
        <end position="3967"/>
    </location>
</feature>
<feature type="transmembrane region" description="Helical" evidence="13">
    <location>
        <begin position="4988"/>
        <end position="5017"/>
    </location>
</feature>
<reference evidence="15" key="1">
    <citation type="journal article" date="2023" name="Front. Mar. Sci.">
        <title>A new Merluccius polli reference genome to investigate the effects of global change in West African waters.</title>
        <authorList>
            <person name="Mateo J.L."/>
            <person name="Blanco-Fernandez C."/>
            <person name="Garcia-Vazquez E."/>
            <person name="Machado-Schiaffino G."/>
        </authorList>
    </citation>
    <scope>NUCLEOTIDE SEQUENCE</scope>
    <source>
        <strain evidence="15">C29</strain>
        <tissue evidence="15">Fin</tissue>
    </source>
</reference>
<feature type="transmembrane region" description="Helical" evidence="13">
    <location>
        <begin position="5038"/>
        <end position="5058"/>
    </location>
</feature>
<feature type="transmembrane region" description="Helical" evidence="13">
    <location>
        <begin position="1604"/>
        <end position="1626"/>
    </location>
</feature>
<organism evidence="15 16">
    <name type="scientific">Merluccius polli</name>
    <name type="common">Benguela hake</name>
    <name type="synonym">Merluccius cadenati</name>
    <dbReference type="NCBI Taxonomy" id="89951"/>
    <lineage>
        <taxon>Eukaryota</taxon>
        <taxon>Metazoa</taxon>
        <taxon>Chordata</taxon>
        <taxon>Craniata</taxon>
        <taxon>Vertebrata</taxon>
        <taxon>Euteleostomi</taxon>
        <taxon>Actinopterygii</taxon>
        <taxon>Neopterygii</taxon>
        <taxon>Teleostei</taxon>
        <taxon>Neoteleostei</taxon>
        <taxon>Acanthomorphata</taxon>
        <taxon>Zeiogadaria</taxon>
        <taxon>Gadariae</taxon>
        <taxon>Gadiformes</taxon>
        <taxon>Gadoidei</taxon>
        <taxon>Merlucciidae</taxon>
        <taxon>Merluccius</taxon>
    </lineage>
</organism>
<evidence type="ECO:0000256" key="13">
    <source>
        <dbReference type="SAM" id="Phobius"/>
    </source>
</evidence>
<feature type="transmembrane region" description="Helical" evidence="13">
    <location>
        <begin position="2814"/>
        <end position="2834"/>
    </location>
</feature>
<feature type="transmembrane region" description="Helical" evidence="13">
    <location>
        <begin position="196"/>
        <end position="216"/>
    </location>
</feature>
<feature type="transmembrane region" description="Helical" evidence="13">
    <location>
        <begin position="964"/>
        <end position="989"/>
    </location>
</feature>
<feature type="transmembrane region" description="Helical" evidence="13">
    <location>
        <begin position="6362"/>
        <end position="6381"/>
    </location>
</feature>
<feature type="transmembrane region" description="Helical" evidence="13">
    <location>
        <begin position="2586"/>
        <end position="2606"/>
    </location>
</feature>
<feature type="domain" description="G-protein coupled receptors family 1 profile" evidence="14">
    <location>
        <begin position="234"/>
        <end position="497"/>
    </location>
</feature>
<feature type="transmembrane region" description="Helical" evidence="13">
    <location>
        <begin position="4040"/>
        <end position="4060"/>
    </location>
</feature>
<feature type="transmembrane region" description="Helical" evidence="13">
    <location>
        <begin position="1815"/>
        <end position="1835"/>
    </location>
</feature>
<feature type="transmembrane region" description="Helical" evidence="13">
    <location>
        <begin position="1740"/>
        <end position="1762"/>
    </location>
</feature>
<evidence type="ECO:0000256" key="5">
    <source>
        <dbReference type="ARBA" id="ARBA00022725"/>
    </source>
</evidence>
<feature type="transmembrane region" description="Helical" evidence="13">
    <location>
        <begin position="5196"/>
        <end position="5219"/>
    </location>
</feature>
<dbReference type="EMBL" id="JAOPHQ010004315">
    <property type="protein sequence ID" value="KAK0139659.1"/>
    <property type="molecule type" value="Genomic_DNA"/>
</dbReference>
<feature type="transmembrane region" description="Helical" evidence="13">
    <location>
        <begin position="777"/>
        <end position="796"/>
    </location>
</feature>
<feature type="transmembrane region" description="Helical" evidence="13">
    <location>
        <begin position="1118"/>
        <end position="1138"/>
    </location>
</feature>
<feature type="transmembrane region" description="Helical" evidence="13">
    <location>
        <begin position="4006"/>
        <end position="4028"/>
    </location>
</feature>
<feature type="domain" description="G-protein coupled receptors family 1 profile" evidence="14">
    <location>
        <begin position="1"/>
        <end position="204"/>
    </location>
</feature>
<keyword evidence="10 15" id="KW-0675">Receptor</keyword>
<feature type="transmembrane region" description="Helical" evidence="13">
    <location>
        <begin position="5138"/>
        <end position="5157"/>
    </location>
</feature>
<feature type="transmembrane region" description="Helical" evidence="13">
    <location>
        <begin position="4835"/>
        <end position="4854"/>
    </location>
</feature>
<feature type="transmembrane region" description="Helical" evidence="13">
    <location>
        <begin position="2846"/>
        <end position="2875"/>
    </location>
</feature>
<feature type="transmembrane region" description="Helical" evidence="13">
    <location>
        <begin position="3516"/>
        <end position="3536"/>
    </location>
</feature>
<comment type="subcellular location">
    <subcellularLocation>
        <location evidence="1">Cell membrane</location>
        <topology evidence="1">Multi-pass membrane protein</topology>
    </subcellularLocation>
</comment>
<feature type="transmembrane region" description="Helical" evidence="13">
    <location>
        <begin position="1456"/>
        <end position="1478"/>
    </location>
</feature>
<feature type="transmembrane region" description="Helical" evidence="13">
    <location>
        <begin position="3466"/>
        <end position="3495"/>
    </location>
</feature>
<feature type="transmembrane region" description="Helical" evidence="13">
    <location>
        <begin position="4122"/>
        <end position="4142"/>
    </location>
</feature>
<feature type="transmembrane region" description="Helical" evidence="13">
    <location>
        <begin position="5533"/>
        <end position="5553"/>
    </location>
</feature>
<feature type="transmembrane region" description="Helical" evidence="13">
    <location>
        <begin position="1566"/>
        <end position="1592"/>
    </location>
</feature>
<feature type="transmembrane region" description="Helical" evidence="13">
    <location>
        <begin position="5366"/>
        <end position="5388"/>
    </location>
</feature>
<feature type="transmembrane region" description="Helical" evidence="13">
    <location>
        <begin position="1320"/>
        <end position="1342"/>
    </location>
</feature>
<feature type="transmembrane region" description="Helical" evidence="13">
    <location>
        <begin position="3371"/>
        <end position="3389"/>
    </location>
</feature>
<feature type="transmembrane region" description="Helical" evidence="13">
    <location>
        <begin position="2504"/>
        <end position="2524"/>
    </location>
</feature>
<keyword evidence="5" id="KW-0552">Olfaction</keyword>
<feature type="domain" description="G-protein coupled receptors family 1 profile" evidence="14">
    <location>
        <begin position="5212"/>
        <end position="5459"/>
    </location>
</feature>
<feature type="transmembrane region" description="Helical" evidence="13">
    <location>
        <begin position="1026"/>
        <end position="1045"/>
    </location>
</feature>
<feature type="domain" description="G-protein coupled receptors family 1 profile" evidence="14">
    <location>
        <begin position="2796"/>
        <end position="3044"/>
    </location>
</feature>
<protein>
    <submittedName>
        <fullName evidence="15">Olfactory receptor 1D2</fullName>
    </submittedName>
</protein>
<feature type="transmembrane region" description="Helical" evidence="13">
    <location>
        <begin position="3819"/>
        <end position="3839"/>
    </location>
</feature>
<feature type="transmembrane region" description="Helical" evidence="13">
    <location>
        <begin position="6147"/>
        <end position="6167"/>
    </location>
</feature>
<feature type="transmembrane region" description="Helical" evidence="13">
    <location>
        <begin position="12"/>
        <end position="28"/>
    </location>
</feature>
<feature type="domain" description="G-protein coupled receptors family 1 profile" evidence="14">
    <location>
        <begin position="1585"/>
        <end position="1837"/>
    </location>
</feature>
<evidence type="ECO:0000259" key="14">
    <source>
        <dbReference type="PROSITE" id="PS50262"/>
    </source>
</evidence>
<dbReference type="Proteomes" id="UP001174136">
    <property type="component" value="Unassembled WGS sequence"/>
</dbReference>
<keyword evidence="4 13" id="KW-0812">Transmembrane</keyword>
<feature type="transmembrane region" description="Helical" evidence="13">
    <location>
        <begin position="2470"/>
        <end position="2492"/>
    </location>
</feature>
<feature type="transmembrane region" description="Helical" evidence="13">
    <location>
        <begin position="2717"/>
        <end position="2739"/>
    </location>
</feature>
<feature type="transmembrane region" description="Helical" evidence="13">
    <location>
        <begin position="258"/>
        <end position="277"/>
    </location>
</feature>
<feature type="transmembrane region" description="Helical" evidence="13">
    <location>
        <begin position="675"/>
        <end position="694"/>
    </location>
</feature>
<feature type="transmembrane region" description="Helical" evidence="13">
    <location>
        <begin position="747"/>
        <end position="765"/>
    </location>
</feature>
<feature type="transmembrane region" description="Helical" evidence="13">
    <location>
        <begin position="3401"/>
        <end position="3422"/>
    </location>
</feature>
<feature type="transmembrane region" description="Helical" evidence="13">
    <location>
        <begin position="5715"/>
        <end position="5734"/>
    </location>
</feature>
<dbReference type="InterPro" id="IPR052921">
    <property type="entry name" value="GPCR1_Superfamily_Member"/>
</dbReference>
<feature type="transmembrane region" description="Helical" evidence="13">
    <location>
        <begin position="2035"/>
        <end position="2056"/>
    </location>
</feature>
<evidence type="ECO:0000256" key="2">
    <source>
        <dbReference type="ARBA" id="ARBA00022475"/>
    </source>
</evidence>
<dbReference type="FunFam" id="1.20.1070.10:FF:000024">
    <property type="entry name" value="Olfactory receptor"/>
    <property type="match status" value="22"/>
</dbReference>
<feature type="transmembrane region" description="Helical" evidence="13">
    <location>
        <begin position="6331"/>
        <end position="6350"/>
    </location>
</feature>
<feature type="transmembrane region" description="Helical" evidence="13">
    <location>
        <begin position="616"/>
        <end position="640"/>
    </location>
</feature>
<proteinExistence type="predicted"/>
<evidence type="ECO:0000256" key="4">
    <source>
        <dbReference type="ARBA" id="ARBA00022692"/>
    </source>
</evidence>
<dbReference type="GO" id="GO:0005549">
    <property type="term" value="F:odorant binding"/>
    <property type="evidence" value="ECO:0007669"/>
    <property type="project" value="TreeGrafter"/>
</dbReference>
<feature type="transmembrane region" description="Helical" evidence="13">
    <location>
        <begin position="350"/>
        <end position="370"/>
    </location>
</feature>
<feature type="transmembrane region" description="Helical" evidence="13">
    <location>
        <begin position="5093"/>
        <end position="5117"/>
    </location>
</feature>
<feature type="transmembrane region" description="Helical" evidence="13">
    <location>
        <begin position="5746"/>
        <end position="5765"/>
    </location>
</feature>
<feature type="transmembrane region" description="Helical" evidence="13">
    <location>
        <begin position="5231"/>
        <end position="5249"/>
    </location>
</feature>
<feature type="transmembrane region" description="Helical" evidence="13">
    <location>
        <begin position="228"/>
        <end position="246"/>
    </location>
</feature>
<comment type="caution">
    <text evidence="15">The sequence shown here is derived from an EMBL/GenBank/DDBJ whole genome shotgun (WGS) entry which is preliminary data.</text>
</comment>
<feature type="domain" description="G-protein coupled receptors family 1 profile" evidence="14">
    <location>
        <begin position="781"/>
        <end position="972"/>
    </location>
</feature>
<evidence type="ECO:0000256" key="1">
    <source>
        <dbReference type="ARBA" id="ARBA00004651"/>
    </source>
</evidence>
<name>A0AA47MGD0_MERPO</name>
<feature type="transmembrane region" description="Helical" evidence="13">
    <location>
        <begin position="1404"/>
        <end position="1424"/>
    </location>
</feature>
<feature type="transmembrane region" description="Helical" evidence="13">
    <location>
        <begin position="4072"/>
        <end position="4101"/>
    </location>
</feature>
<dbReference type="PANTHER" id="PTHR26451:SF847">
    <property type="entry name" value="ODORANT RECEPTOR-RELATED"/>
    <property type="match status" value="1"/>
</dbReference>
<feature type="transmembrane region" description="Helical" evidence="13">
    <location>
        <begin position="153"/>
        <end position="175"/>
    </location>
</feature>
<feature type="domain" description="G-protein coupled receptors family 1 profile" evidence="14">
    <location>
        <begin position="2164"/>
        <end position="2412"/>
    </location>
</feature>
<feature type="domain" description="G-protein coupled receptors family 1 profile" evidence="14">
    <location>
        <begin position="517"/>
        <end position="767"/>
    </location>
</feature>
<feature type="domain" description="G-protein coupled receptors family 1 profile" evidence="14">
    <location>
        <begin position="1880"/>
        <end position="2129"/>
    </location>
</feature>
<gene>
    <name evidence="15" type="primary">OR6N1</name>
    <name evidence="15" type="ORF">N1851_023444</name>
</gene>
<feature type="transmembrane region" description="Helical" evidence="13">
    <location>
        <begin position="715"/>
        <end position="735"/>
    </location>
</feature>
<keyword evidence="6 13" id="KW-1133">Transmembrane helix</keyword>
<feature type="transmembrane region" description="Helical" evidence="13">
    <location>
        <begin position="4221"/>
        <end position="4241"/>
    </location>
</feature>
<feature type="transmembrane region" description="Helical" evidence="13">
    <location>
        <begin position="3261"/>
        <end position="3285"/>
    </location>
</feature>
<dbReference type="Gene3D" id="1.20.1070.10">
    <property type="entry name" value="Rhodopsin 7-helix transmembrane proteins"/>
    <property type="match status" value="22"/>
</dbReference>
<feature type="transmembrane region" description="Helical" evidence="13">
    <location>
        <begin position="4956"/>
        <end position="4976"/>
    </location>
</feature>
<feature type="transmembrane region" description="Helical" evidence="13">
    <location>
        <begin position="2148"/>
        <end position="2170"/>
    </location>
</feature>
<feature type="domain" description="G-protein coupled receptors family 1 profile" evidence="14">
    <location>
        <begin position="3416"/>
        <end position="3664"/>
    </location>
</feature>
<feature type="transmembrane region" description="Helical" evidence="13">
    <location>
        <begin position="3919"/>
        <end position="3938"/>
    </location>
</feature>
<feature type="transmembrane region" description="Helical" evidence="13">
    <location>
        <begin position="3206"/>
        <end position="3226"/>
    </location>
</feature>
<feature type="transmembrane region" description="Helical" evidence="13">
    <location>
        <begin position="3615"/>
        <end position="3635"/>
    </location>
</feature>
<feature type="transmembrane region" description="Helical" evidence="13">
    <location>
        <begin position="3156"/>
        <end position="3185"/>
    </location>
</feature>
<feature type="domain" description="G-protein coupled receptors family 1 profile" evidence="14">
    <location>
        <begin position="5820"/>
        <end position="6067"/>
    </location>
</feature>
<dbReference type="GO" id="GO:0004930">
    <property type="term" value="F:G protein-coupled receptor activity"/>
    <property type="evidence" value="ECO:0007669"/>
    <property type="project" value="UniProtKB-KW"/>
</dbReference>
<feature type="transmembrane region" description="Helical" evidence="13">
    <location>
        <begin position="5921"/>
        <end position="5944"/>
    </location>
</feature>
<feature type="transmembrane region" description="Helical" evidence="13">
    <location>
        <begin position="921"/>
        <end position="943"/>
    </location>
</feature>
<feature type="transmembrane region" description="Helical" evidence="13">
    <location>
        <begin position="2182"/>
        <end position="2201"/>
    </location>
</feature>
<feature type="transmembrane region" description="Helical" evidence="13">
    <location>
        <begin position="1980"/>
        <end position="2003"/>
    </location>
</feature>
<feature type="transmembrane region" description="Helical" evidence="13">
    <location>
        <begin position="3337"/>
        <end position="3359"/>
    </location>
</feature>
<dbReference type="InterPro" id="IPR000725">
    <property type="entry name" value="Olfact_rcpt"/>
</dbReference>
<dbReference type="PROSITE" id="PS50262">
    <property type="entry name" value="G_PROTEIN_RECEP_F1_2"/>
    <property type="match status" value="22"/>
</dbReference>
<evidence type="ECO:0000256" key="7">
    <source>
        <dbReference type="ARBA" id="ARBA00023040"/>
    </source>
</evidence>
<feature type="transmembrane region" description="Helical" evidence="13">
    <location>
        <begin position="3571"/>
        <end position="3594"/>
    </location>
</feature>
<feature type="transmembrane region" description="Helical" evidence="13">
    <location>
        <begin position="2364"/>
        <end position="2383"/>
    </location>
</feature>
<feature type="transmembrane region" description="Helical" evidence="13">
    <location>
        <begin position="4685"/>
        <end position="4714"/>
    </location>
</feature>
<feature type="transmembrane region" description="Helical" evidence="13">
    <location>
        <begin position="2221"/>
        <end position="2243"/>
    </location>
</feature>
<feature type="transmembrane region" description="Helical" evidence="13">
    <location>
        <begin position="1282"/>
        <end position="1308"/>
    </location>
</feature>
<feature type="transmembrane region" description="Helical" evidence="13">
    <location>
        <begin position="1688"/>
        <end position="1708"/>
    </location>
</feature>
<feature type="transmembrane region" description="Helical" evidence="13">
    <location>
        <begin position="5615"/>
        <end position="5632"/>
    </location>
</feature>
<feature type="transmembrane region" description="Helical" evidence="13">
    <location>
        <begin position="995"/>
        <end position="1014"/>
    </location>
</feature>
<feature type="transmembrane region" description="Helical" evidence="13">
    <location>
        <begin position="3434"/>
        <end position="3454"/>
    </location>
</feature>
<feature type="transmembrane region" description="Helical" evidence="13">
    <location>
        <begin position="4735"/>
        <end position="4755"/>
    </location>
</feature>
<feature type="transmembrane region" description="Helical" evidence="13">
    <location>
        <begin position="402"/>
        <end position="424"/>
    </location>
</feature>
<feature type="transmembrane region" description="Helical" evidence="13">
    <location>
        <begin position="6286"/>
        <end position="6310"/>
    </location>
</feature>
<feature type="transmembrane region" description="Helical" evidence="13">
    <location>
        <begin position="2108"/>
        <end position="2128"/>
    </location>
</feature>
<evidence type="ECO:0000256" key="11">
    <source>
        <dbReference type="ARBA" id="ARBA00023180"/>
    </source>
</evidence>
<feature type="transmembrane region" description="Helical" evidence="13">
    <location>
        <begin position="869"/>
        <end position="889"/>
    </location>
</feature>
<feature type="transmembrane region" description="Helical" evidence="13">
    <location>
        <begin position="5500"/>
        <end position="5526"/>
    </location>
</feature>
<feature type="transmembrane region" description="Helical" evidence="13">
    <location>
        <begin position="2896"/>
        <end position="2916"/>
    </location>
</feature>
<feature type="transmembrane region" description="Helical" evidence="13">
    <location>
        <begin position="1527"/>
        <end position="1546"/>
    </location>
</feature>
<feature type="transmembrane region" description="Helical" evidence="13">
    <location>
        <begin position="1646"/>
        <end position="1667"/>
    </location>
</feature>
<feature type="domain" description="G-protein coupled receptors family 1 profile" evidence="14">
    <location>
        <begin position="4022"/>
        <end position="4270"/>
    </location>
</feature>
<feature type="domain" description="G-protein coupled receptors family 1 profile" evidence="14">
    <location>
        <begin position="4332"/>
        <end position="4580"/>
    </location>
</feature>
<feature type="transmembrane region" description="Helical" evidence="13">
    <location>
        <begin position="2263"/>
        <end position="2281"/>
    </location>
</feature>
<keyword evidence="3" id="KW-0716">Sensory transduction</keyword>
<feature type="transmembrane region" description="Helical" evidence="13">
    <location>
        <begin position="4350"/>
        <end position="4370"/>
    </location>
</feature>
<feature type="transmembrane region" description="Helical" evidence="13">
    <location>
        <begin position="1870"/>
        <end position="1888"/>
    </location>
</feature>
<feature type="transmembrane region" description="Helical" evidence="13">
    <location>
        <begin position="3877"/>
        <end position="3898"/>
    </location>
</feature>
<feature type="domain" description="G-protein coupled receptors family 1 profile" evidence="14">
    <location>
        <begin position="3106"/>
        <end position="3354"/>
    </location>
</feature>
<dbReference type="InterPro" id="IPR017452">
    <property type="entry name" value="GPCR_Rhodpsn_7TM"/>
</dbReference>
<feature type="transmembrane region" description="Helical" evidence="13">
    <location>
        <begin position="3091"/>
        <end position="3112"/>
    </location>
</feature>
<feature type="transmembrane region" description="Helical" evidence="13">
    <location>
        <begin position="2536"/>
        <end position="2565"/>
    </location>
</feature>
<feature type="transmembrane region" description="Helical" evidence="13">
    <location>
        <begin position="6019"/>
        <end position="6038"/>
    </location>
</feature>
<feature type="transmembrane region" description="Helical" evidence="13">
    <location>
        <begin position="6229"/>
        <end position="6250"/>
    </location>
</feature>
<feature type="transmembrane region" description="Helical" evidence="13">
    <location>
        <begin position="1170"/>
        <end position="1192"/>
    </location>
</feature>
<dbReference type="GO" id="GO:0004984">
    <property type="term" value="F:olfactory receptor activity"/>
    <property type="evidence" value="ECO:0007669"/>
    <property type="project" value="InterPro"/>
</dbReference>
<evidence type="ECO:0000256" key="8">
    <source>
        <dbReference type="ARBA" id="ARBA00023136"/>
    </source>
</evidence>